<dbReference type="SUPFAM" id="SSF53098">
    <property type="entry name" value="Ribonuclease H-like"/>
    <property type="match status" value="1"/>
</dbReference>
<dbReference type="Proteomes" id="UP001165085">
    <property type="component" value="Unassembled WGS sequence"/>
</dbReference>
<evidence type="ECO:0000313" key="3">
    <source>
        <dbReference type="EMBL" id="GMH83884.1"/>
    </source>
</evidence>
<dbReference type="GO" id="GO:0006357">
    <property type="term" value="P:regulation of transcription by RNA polymerase II"/>
    <property type="evidence" value="ECO:0007669"/>
    <property type="project" value="TreeGrafter"/>
</dbReference>
<proteinExistence type="predicted"/>
<comment type="caution">
    <text evidence="3">The sequence shown here is derived from an EMBL/GenBank/DDBJ whole genome shotgun (WGS) entry which is preliminary data.</text>
</comment>
<dbReference type="OrthoDB" id="2438421at2759"/>
<dbReference type="AlphaFoldDB" id="A0A9W7EK64"/>
<evidence type="ECO:0000313" key="4">
    <source>
        <dbReference type="Proteomes" id="UP001165085"/>
    </source>
</evidence>
<accession>A0A9W7EK64</accession>
<dbReference type="Pfam" id="PF05699">
    <property type="entry name" value="Dimer_Tnp_hAT"/>
    <property type="match status" value="1"/>
</dbReference>
<dbReference type="GO" id="GO:0046983">
    <property type="term" value="F:protein dimerization activity"/>
    <property type="evidence" value="ECO:0007669"/>
    <property type="project" value="InterPro"/>
</dbReference>
<dbReference type="InterPro" id="IPR052717">
    <property type="entry name" value="Vacuolar_transposase_reg"/>
</dbReference>
<evidence type="ECO:0000259" key="2">
    <source>
        <dbReference type="Pfam" id="PF05699"/>
    </source>
</evidence>
<evidence type="ECO:0000256" key="1">
    <source>
        <dbReference type="SAM" id="MobiDB-lite"/>
    </source>
</evidence>
<dbReference type="GO" id="GO:0005634">
    <property type="term" value="C:nucleus"/>
    <property type="evidence" value="ECO:0007669"/>
    <property type="project" value="TreeGrafter"/>
</dbReference>
<dbReference type="InterPro" id="IPR008906">
    <property type="entry name" value="HATC_C_dom"/>
</dbReference>
<organism evidence="3 4">
    <name type="scientific">Triparma strigata</name>
    <dbReference type="NCBI Taxonomy" id="1606541"/>
    <lineage>
        <taxon>Eukaryota</taxon>
        <taxon>Sar</taxon>
        <taxon>Stramenopiles</taxon>
        <taxon>Ochrophyta</taxon>
        <taxon>Bolidophyceae</taxon>
        <taxon>Parmales</taxon>
        <taxon>Triparmaceae</taxon>
        <taxon>Triparma</taxon>
    </lineage>
</organism>
<name>A0A9W7EK64_9STRA</name>
<dbReference type="InterPro" id="IPR012337">
    <property type="entry name" value="RNaseH-like_sf"/>
</dbReference>
<gene>
    <name evidence="3" type="ORF">TrST_g9406</name>
</gene>
<keyword evidence="4" id="KW-1185">Reference proteome</keyword>
<reference evidence="4" key="1">
    <citation type="journal article" date="2023" name="Commun. Biol.">
        <title>Genome analysis of Parmales, the sister group of diatoms, reveals the evolutionary specialization of diatoms from phago-mixotrophs to photoautotrophs.</title>
        <authorList>
            <person name="Ban H."/>
            <person name="Sato S."/>
            <person name="Yoshikawa S."/>
            <person name="Yamada K."/>
            <person name="Nakamura Y."/>
            <person name="Ichinomiya M."/>
            <person name="Sato N."/>
            <person name="Blanc-Mathieu R."/>
            <person name="Endo H."/>
            <person name="Kuwata A."/>
            <person name="Ogata H."/>
        </authorList>
    </citation>
    <scope>NUCLEOTIDE SEQUENCE [LARGE SCALE GENOMIC DNA]</scope>
    <source>
        <strain evidence="4">NIES 3701</strain>
    </source>
</reference>
<dbReference type="EMBL" id="BRXY01000286">
    <property type="protein sequence ID" value="GMH83884.1"/>
    <property type="molecule type" value="Genomic_DNA"/>
</dbReference>
<dbReference type="PANTHER" id="PTHR46169:SF29">
    <property type="entry name" value="DNA REPLICATION-RELATED ELEMENT FACTOR, ISOFORM A"/>
    <property type="match status" value="1"/>
</dbReference>
<sequence>MSLSVDGWESPQGNDMVAVCADMVNPLTFEVVSAVIACKEMSSIKTSSGLADFLKEIVCDMDADGWTSLESAASSITTDSAPNMLGVAAEVPAQSATISENLSVPPIGSSILVYQDGSPDDVGFWDAVVVGVSIGANGGLETVEVHWLNDQGQLEGLATVRYPWWGTASADDAKKMSGAPHISFTEAISGYELRVTSKIFGTASFVKETSIPGIMSLPCYPHLVSTVLSVVVEKKRSNLGFGDLFVPRAEELISRVIKIATHIHYMGAARSQLYERCRKAVEDDFNSTMKHPRCPLHCPTRWFSVVPVLEYYCNVKYMSVISIYITSFNRDDVGGKAFRGSSNLLPTLNRTDQKDLKDILNAIKPYQSLNETLQTDRICFGGAALILECFISARTAAPPLLSVVGEPSVGETVRLNLLNALRAKIKRTNSTAHQLIRIAAQFLTPACAKITYNTRGKSMVMNALTFVDSIFKSENMLEKRREEARGDAAGFEDEDGGGGENMDVSESEGGFLERLFSEFTKTPNEMVEETQLLDERIGIKENMEKELVSYLRLAPEMNDMNIGDQLSKVTAAEYWKVNGHGLFRLSFLSAVLMSIKLSSADTERVFSNSGDVSRGKRGGISAKRIEELVLISKNRELLLKNSRANTEEFWRQNIGSVRNAKSRTSVRSKNYVSEGAQRTGLWTADGDGGIAKKAKGS</sequence>
<dbReference type="PANTHER" id="PTHR46169">
    <property type="entry name" value="DNA REPLICATION-RELATED ELEMENT FACTOR, ISOFORM A"/>
    <property type="match status" value="1"/>
</dbReference>
<feature type="region of interest" description="Disordered" evidence="1">
    <location>
        <begin position="481"/>
        <end position="504"/>
    </location>
</feature>
<protein>
    <recommendedName>
        <fullName evidence="2">HAT C-terminal dimerisation domain-containing protein</fullName>
    </recommendedName>
</protein>
<feature type="domain" description="HAT C-terminal dimerisation" evidence="2">
    <location>
        <begin position="547"/>
        <end position="632"/>
    </location>
</feature>